<feature type="chain" id="PRO_5008137590" evidence="1">
    <location>
        <begin position="34"/>
        <end position="192"/>
    </location>
</feature>
<feature type="signal peptide" evidence="1">
    <location>
        <begin position="1"/>
        <end position="33"/>
    </location>
</feature>
<dbReference type="InterPro" id="IPR001111">
    <property type="entry name" value="TGF-b_propeptide"/>
</dbReference>
<reference evidence="3" key="2">
    <citation type="submission" date="2020-05" db="UniProtKB">
        <authorList>
            <consortium name="EnsemblMetazoa"/>
        </authorList>
    </citation>
    <scope>IDENTIFICATION</scope>
    <source>
        <strain evidence="3">CM1001059</strain>
    </source>
</reference>
<evidence type="ECO:0000313" key="3">
    <source>
        <dbReference type="EnsemblMetazoa" id="AMEC012214-PA"/>
    </source>
</evidence>
<dbReference type="EnsemblMetazoa" id="AMEC012214-RA">
    <property type="protein sequence ID" value="AMEC012214-PA"/>
    <property type="gene ID" value="AMEC012214"/>
</dbReference>
<dbReference type="Proteomes" id="UP000075902">
    <property type="component" value="Unassembled WGS sequence"/>
</dbReference>
<evidence type="ECO:0000259" key="2">
    <source>
        <dbReference type="Pfam" id="PF00688"/>
    </source>
</evidence>
<name>A0A182U1J0_9DIPT</name>
<dbReference type="STRING" id="34690.A0A182U1J0"/>
<proteinExistence type="predicted"/>
<dbReference type="AlphaFoldDB" id="A0A182U1J0"/>
<keyword evidence="4" id="KW-1185">Reference proteome</keyword>
<sequence>MNASSMGRALGLAFAVAMGCLLLLGCWTPEATAATATSTLSGIYVDNGVGQTVLEDTLTYEEQQEIENEILNLLGLPGPRPAVRHLHSSVGKSAPQFLLNVYDQLQQEENDTPAGAGRIRKVRSTDMDILITEADRKAIDESDIIMTFLNKSEFLKPVPGPEDATAFGSAPGPLFHSRTSHVLLTNQRKRNG</sequence>
<reference evidence="4" key="1">
    <citation type="submission" date="2014-01" db="EMBL/GenBank/DDBJ databases">
        <title>The Genome Sequence of Anopheles melas CM1001059_A (V2).</title>
        <authorList>
            <consortium name="The Broad Institute Genomics Platform"/>
            <person name="Neafsey D.E."/>
            <person name="Besansky N."/>
            <person name="Howell P."/>
            <person name="Walton C."/>
            <person name="Young S.K."/>
            <person name="Zeng Q."/>
            <person name="Gargeya S."/>
            <person name="Fitzgerald M."/>
            <person name="Haas B."/>
            <person name="Abouelleil A."/>
            <person name="Allen A.W."/>
            <person name="Alvarado L."/>
            <person name="Arachchi H.M."/>
            <person name="Berlin A.M."/>
            <person name="Chapman S.B."/>
            <person name="Gainer-Dewar J."/>
            <person name="Goldberg J."/>
            <person name="Griggs A."/>
            <person name="Gujja S."/>
            <person name="Hansen M."/>
            <person name="Howarth C."/>
            <person name="Imamovic A."/>
            <person name="Ireland A."/>
            <person name="Larimer J."/>
            <person name="McCowan C."/>
            <person name="Murphy C."/>
            <person name="Pearson M."/>
            <person name="Poon T.W."/>
            <person name="Priest M."/>
            <person name="Roberts A."/>
            <person name="Saif S."/>
            <person name="Shea T."/>
            <person name="Sisk P."/>
            <person name="Sykes S."/>
            <person name="Wortman J."/>
            <person name="Nusbaum C."/>
            <person name="Birren B."/>
        </authorList>
    </citation>
    <scope>NUCLEOTIDE SEQUENCE [LARGE SCALE GENOMIC DNA]</scope>
    <source>
        <strain evidence="4">CM1001059</strain>
    </source>
</reference>
<keyword evidence="1" id="KW-0732">Signal</keyword>
<feature type="domain" description="TGF-beta propeptide" evidence="2">
    <location>
        <begin position="47"/>
        <end position="152"/>
    </location>
</feature>
<evidence type="ECO:0000256" key="1">
    <source>
        <dbReference type="SAM" id="SignalP"/>
    </source>
</evidence>
<organism evidence="3 4">
    <name type="scientific">Anopheles melas</name>
    <dbReference type="NCBI Taxonomy" id="34690"/>
    <lineage>
        <taxon>Eukaryota</taxon>
        <taxon>Metazoa</taxon>
        <taxon>Ecdysozoa</taxon>
        <taxon>Arthropoda</taxon>
        <taxon>Hexapoda</taxon>
        <taxon>Insecta</taxon>
        <taxon>Pterygota</taxon>
        <taxon>Neoptera</taxon>
        <taxon>Endopterygota</taxon>
        <taxon>Diptera</taxon>
        <taxon>Nematocera</taxon>
        <taxon>Culicoidea</taxon>
        <taxon>Culicidae</taxon>
        <taxon>Anophelinae</taxon>
        <taxon>Anopheles</taxon>
    </lineage>
</organism>
<dbReference type="VEuPathDB" id="VectorBase:AMEC012214"/>
<dbReference type="Pfam" id="PF00688">
    <property type="entry name" value="TGFb_propeptide"/>
    <property type="match status" value="1"/>
</dbReference>
<protein>
    <submittedName>
        <fullName evidence="3">TGFb_propeptide domain-containing protein</fullName>
    </submittedName>
</protein>
<accession>A0A182U1J0</accession>
<evidence type="ECO:0000313" key="4">
    <source>
        <dbReference type="Proteomes" id="UP000075902"/>
    </source>
</evidence>